<keyword evidence="4" id="KW-1185">Reference proteome</keyword>
<dbReference type="Pfam" id="PF17128">
    <property type="entry name" value="DUF5107"/>
    <property type="match status" value="1"/>
</dbReference>
<name>A0A426V3D3_9ACTN</name>
<dbReference type="Pfam" id="PF13432">
    <property type="entry name" value="TPR_16"/>
    <property type="match status" value="3"/>
</dbReference>
<evidence type="ECO:0000256" key="1">
    <source>
        <dbReference type="SAM" id="MobiDB-lite"/>
    </source>
</evidence>
<evidence type="ECO:0000313" key="3">
    <source>
        <dbReference type="EMBL" id="RRS01409.1"/>
    </source>
</evidence>
<dbReference type="SUPFAM" id="SSF48452">
    <property type="entry name" value="TPR-like"/>
    <property type="match status" value="1"/>
</dbReference>
<accession>A0A426V3D3</accession>
<evidence type="ECO:0000313" key="4">
    <source>
        <dbReference type="Proteomes" id="UP000277256"/>
    </source>
</evidence>
<dbReference type="InterPro" id="IPR011990">
    <property type="entry name" value="TPR-like_helical_dom_sf"/>
</dbReference>
<sequence length="1158" mass="127214">MTSMRWPAKPSLMPSWSTIVVDSSMFSSEMTIDTDVKCPYARCMSTEESKIVLPDAPAALAEQAVRAWREPVVIDTYAPGAPDRFPAYLDQRVYQGSSGAVYPLPFIDAVSREKTPRAWDAIHLENEYVRLMVLPELGGRIHIGLDKTRGYDFFYRNDVIKPALVGLAGPWVSGGVEFNWPQHHRPATHLPTEALIEAEEDGAVTVWCSDHDPFARMQGMHGIRLRPSSSLVELRGRLVNRTDDVQTFLWWANVAAEVHDDYQSFFPTDVHVVADHAKRATTSFPAADRYYGVDYPARRTADRPDGDWLDWYRNIPVPTSYMCIGTEDDFFGGYDHAAGAGFVHWADHRIAPGKKQWTWGNAPFGWAWDDHLTDTGGPYVELMAGVFTDNQPDFAFLAPGETKTFSQYWYPIQDTGPVHQATLDAAVRLDVDGGHVRIGAAVTVPRPGSKVVLRAADRVAYEAEVDLAPGAPHVHELDLDAVYEPTDLVLAVEQGGETLVSWRPRPAPTEPSTTEPATEPPAPADIASVDELYQTGLHLDQYRHATRSPEPYWEEALRRDPGDARCNTALAARRLKAGLLEEAETLLRKAIERLTRRNPNPRDGEAHYRLGLVLARQGRTFEAREAFGKAQWDQAWADAAAVATARLDLAEGRDTEAATELAAVIERSPRHVQARNLAAIAALRAGDTAAAAELVRGTIGDDPLDAWARDLAVRLGLDAAPTTDPTIALDVALEYGSVREHAAAIDLFATAASLDPAPGQTNVAPIAWLHRADLEFERGDIEAADHALQQVHELDRTWCFPSHAEDDALARLRQRRPDDPVLAALAGHRLYAAGRREEAIEAWETAADTGDPVVLRNLGVAAHNVQGDPERAAHWYALARAAAPDDARLLYEFDQLDGRRGRTPRERIASLEERRDLVDQRDDLSVQFAELLTATGRAEDAVSVLAGRRFQPWEGGEGRVLAAWEDAHLTLARAALASGDPQRAVVHARAALDPPRGLGEARHPLANTAGLHLVLGDALAAAGEDLAARESWEQAAAQEGDFQGMQVQPHSEHTAAAVTALRRLGKHDAATALRDDLERYLREQAATVATIDYFATSLPTMLLFTVDVQAVHDTRVLVLRAQLAHLDGDTDRAAGVARRALDRDPLNPYARIIALPNP</sequence>
<dbReference type="Proteomes" id="UP000277256">
    <property type="component" value="Unassembled WGS sequence"/>
</dbReference>
<feature type="region of interest" description="Disordered" evidence="1">
    <location>
        <begin position="501"/>
        <end position="524"/>
    </location>
</feature>
<dbReference type="InterPro" id="IPR019734">
    <property type="entry name" value="TPR_rpt"/>
</dbReference>
<comment type="caution">
    <text evidence="3">The sequence shown here is derived from an EMBL/GenBank/DDBJ whole genome shotgun (WGS) entry which is preliminary data.</text>
</comment>
<reference evidence="3 4" key="1">
    <citation type="submission" date="2018-12" db="EMBL/GenBank/DDBJ databases">
        <title>Glycomyces sp. YIM 121974 draft genome.</title>
        <authorList>
            <person name="Li Q."/>
        </authorList>
    </citation>
    <scope>NUCLEOTIDE SEQUENCE [LARGE SCALE GENOMIC DNA]</scope>
    <source>
        <strain evidence="3 4">YIM 121974</strain>
    </source>
</reference>
<dbReference type="Gene3D" id="1.25.40.10">
    <property type="entry name" value="Tetratricopeptide repeat domain"/>
    <property type="match status" value="3"/>
</dbReference>
<evidence type="ECO:0000259" key="2">
    <source>
        <dbReference type="Pfam" id="PF17128"/>
    </source>
</evidence>
<dbReference type="AlphaFoldDB" id="A0A426V3D3"/>
<protein>
    <submittedName>
        <fullName evidence="3">DUF5107 domain-containing protein</fullName>
    </submittedName>
</protein>
<proteinExistence type="predicted"/>
<dbReference type="SMART" id="SM00028">
    <property type="entry name" value="TPR"/>
    <property type="match status" value="6"/>
</dbReference>
<gene>
    <name evidence="3" type="ORF">EIW28_01140</name>
</gene>
<dbReference type="SUPFAM" id="SSF81901">
    <property type="entry name" value="HCP-like"/>
    <property type="match status" value="1"/>
</dbReference>
<dbReference type="InterPro" id="IPR033396">
    <property type="entry name" value="DUF5107"/>
</dbReference>
<organism evidence="3 4">
    <name type="scientific">Glycomyces terrestris</name>
    <dbReference type="NCBI Taxonomy" id="2493553"/>
    <lineage>
        <taxon>Bacteria</taxon>
        <taxon>Bacillati</taxon>
        <taxon>Actinomycetota</taxon>
        <taxon>Actinomycetes</taxon>
        <taxon>Glycomycetales</taxon>
        <taxon>Glycomycetaceae</taxon>
        <taxon>Glycomyces</taxon>
    </lineage>
</organism>
<dbReference type="EMBL" id="RSEB01000001">
    <property type="protein sequence ID" value="RRS01409.1"/>
    <property type="molecule type" value="Genomic_DNA"/>
</dbReference>
<feature type="domain" description="DUF5107" evidence="2">
    <location>
        <begin position="100"/>
        <end position="412"/>
    </location>
</feature>